<dbReference type="EMBL" id="JALLPJ020001259">
    <property type="protein sequence ID" value="KAL3772821.1"/>
    <property type="molecule type" value="Genomic_DNA"/>
</dbReference>
<proteinExistence type="inferred from homology"/>
<dbReference type="InterPro" id="IPR056496">
    <property type="entry name" value="CS_DNAAF11_C"/>
</dbReference>
<keyword evidence="5" id="KW-0677">Repeat</keyword>
<feature type="region of interest" description="Disordered" evidence="9">
    <location>
        <begin position="259"/>
        <end position="278"/>
    </location>
</feature>
<keyword evidence="4" id="KW-0433">Leucine-rich repeat</keyword>
<dbReference type="PANTHER" id="PTHR18849:SF0">
    <property type="entry name" value="CILIA- AND FLAGELLA-ASSOCIATED PROTEIN 410-RELATED"/>
    <property type="match status" value="1"/>
</dbReference>
<organism evidence="11 12">
    <name type="scientific">Cyclotella atomus</name>
    <dbReference type="NCBI Taxonomy" id="382360"/>
    <lineage>
        <taxon>Eukaryota</taxon>
        <taxon>Sar</taxon>
        <taxon>Stramenopiles</taxon>
        <taxon>Ochrophyta</taxon>
        <taxon>Bacillariophyta</taxon>
        <taxon>Coscinodiscophyceae</taxon>
        <taxon>Thalassiosirophycidae</taxon>
        <taxon>Stephanodiscales</taxon>
        <taxon>Stephanodiscaceae</taxon>
        <taxon>Cyclotella</taxon>
    </lineage>
</organism>
<dbReference type="InterPro" id="IPR032675">
    <property type="entry name" value="LRR_dom_sf"/>
</dbReference>
<dbReference type="SUPFAM" id="SSF52058">
    <property type="entry name" value="L domain-like"/>
    <property type="match status" value="1"/>
</dbReference>
<evidence type="ECO:0000256" key="7">
    <source>
        <dbReference type="ARBA" id="ARBA00023273"/>
    </source>
</evidence>
<evidence type="ECO:0000256" key="3">
    <source>
        <dbReference type="ARBA" id="ARBA00022490"/>
    </source>
</evidence>
<comment type="similarity">
    <text evidence="8">Belongs to the tilB family.</text>
</comment>
<evidence type="ECO:0000256" key="8">
    <source>
        <dbReference type="ARBA" id="ARBA00049982"/>
    </source>
</evidence>
<evidence type="ECO:0000256" key="5">
    <source>
        <dbReference type="ARBA" id="ARBA00022737"/>
    </source>
</evidence>
<evidence type="ECO:0000256" key="2">
    <source>
        <dbReference type="ARBA" id="ARBA00004496"/>
    </source>
</evidence>
<evidence type="ECO:0000256" key="9">
    <source>
        <dbReference type="SAM" id="MobiDB-lite"/>
    </source>
</evidence>
<feature type="region of interest" description="Disordered" evidence="9">
    <location>
        <begin position="410"/>
        <end position="435"/>
    </location>
</feature>
<evidence type="ECO:0000256" key="6">
    <source>
        <dbReference type="ARBA" id="ARBA00023069"/>
    </source>
</evidence>
<comment type="caution">
    <text evidence="11">The sequence shown here is derived from an EMBL/GenBank/DDBJ whole genome shotgun (WGS) entry which is preliminary data.</text>
</comment>
<feature type="domain" description="Dynein axonemal assembly factor 11-like CS" evidence="10">
    <location>
        <begin position="287"/>
        <end position="395"/>
    </location>
</feature>
<sequence>MATKRSITLQLIRKRSEHNEGLVSTLEELALHQEELQSIGPILGRTCGKTLRILLLQNNVIERLDPSELKYFKVLEYLNLALNNVTMIEGLSGMECLKKLDLTLNFVPIENLERSVDELVGCPVLEELFLIGNPCMGVGDVGGRSNDDCSTDEDAATTPATNVAGWSGCRPYIVARLPNLKYLDGKEIKRSDRIVAMQKLPTLTDELRGLANIRLEENQTSYRNETAAEEMEDITDDAPTHHNPQTRTKISNEMYEQKQSKEKQETAHLVPQKGEKDWEEEHKVMVQKVREREEQQSIRAGDELKSNGEVKQCNQGKWKFWFEESGTKDGNLIMTIDLPKHLSTSLIDVDIHPTYVSIVIKSRILRVVLPLEICSDRAAAKRIASSGHLELTMPKMNAGEVAIGMPHVRSRRTGSKLDSSGNGHDRSQSDATISKRERLGDALMKEAITVESLGNIVIAKDNDDDEPPPLF</sequence>
<keyword evidence="12" id="KW-1185">Reference proteome</keyword>
<dbReference type="Gene3D" id="3.80.10.10">
    <property type="entry name" value="Ribonuclease Inhibitor"/>
    <property type="match status" value="1"/>
</dbReference>
<dbReference type="CDD" id="cd00298">
    <property type="entry name" value="ACD_sHsps_p23-like"/>
    <property type="match status" value="1"/>
</dbReference>
<keyword evidence="3" id="KW-0963">Cytoplasm</keyword>
<comment type="subcellular location">
    <subcellularLocation>
        <location evidence="1">Cell projection</location>
        <location evidence="1">Cilium</location>
    </subcellularLocation>
    <subcellularLocation>
        <location evidence="2">Cytoplasm</location>
    </subcellularLocation>
</comment>
<evidence type="ECO:0000313" key="11">
    <source>
        <dbReference type="EMBL" id="KAL3772821.1"/>
    </source>
</evidence>
<dbReference type="Proteomes" id="UP001530400">
    <property type="component" value="Unassembled WGS sequence"/>
</dbReference>
<keyword evidence="6" id="KW-0969">Cilium</keyword>
<dbReference type="Pfam" id="PF13855">
    <property type="entry name" value="LRR_8"/>
    <property type="match status" value="1"/>
</dbReference>
<dbReference type="AlphaFoldDB" id="A0ABD3NEI8"/>
<dbReference type="Pfam" id="PF23602">
    <property type="entry name" value="CS_DNAAF11_C"/>
    <property type="match status" value="1"/>
</dbReference>
<evidence type="ECO:0000256" key="4">
    <source>
        <dbReference type="ARBA" id="ARBA00022614"/>
    </source>
</evidence>
<accession>A0ABD3NEI8</accession>
<evidence type="ECO:0000313" key="12">
    <source>
        <dbReference type="Proteomes" id="UP001530400"/>
    </source>
</evidence>
<gene>
    <name evidence="11" type="ORF">ACHAWO_006904</name>
</gene>
<dbReference type="GO" id="GO:0005929">
    <property type="term" value="C:cilium"/>
    <property type="evidence" value="ECO:0007669"/>
    <property type="project" value="UniProtKB-SubCell"/>
</dbReference>
<name>A0ABD3NEI8_9STRA</name>
<feature type="compositionally biased region" description="Basic and acidic residues" evidence="9">
    <location>
        <begin position="423"/>
        <end position="435"/>
    </location>
</feature>
<evidence type="ECO:0000259" key="10">
    <source>
        <dbReference type="Pfam" id="PF23602"/>
    </source>
</evidence>
<keyword evidence="7" id="KW-0966">Cell projection</keyword>
<dbReference type="InterPro" id="IPR001611">
    <property type="entry name" value="Leu-rich_rpt"/>
</dbReference>
<reference evidence="11 12" key="1">
    <citation type="submission" date="2024-10" db="EMBL/GenBank/DDBJ databases">
        <title>Updated reference genomes for cyclostephanoid diatoms.</title>
        <authorList>
            <person name="Roberts W.R."/>
            <person name="Alverson A.J."/>
        </authorList>
    </citation>
    <scope>NUCLEOTIDE SEQUENCE [LARGE SCALE GENOMIC DNA]</scope>
    <source>
        <strain evidence="11 12">AJA010-31</strain>
    </source>
</reference>
<dbReference type="PANTHER" id="PTHR18849">
    <property type="entry name" value="LEUCINE RICH REPEAT PROTEIN"/>
    <property type="match status" value="1"/>
</dbReference>
<protein>
    <recommendedName>
        <fullName evidence="10">Dynein axonemal assembly factor 11-like CS domain-containing protein</fullName>
    </recommendedName>
</protein>
<dbReference type="PROSITE" id="PS51450">
    <property type="entry name" value="LRR"/>
    <property type="match status" value="1"/>
</dbReference>
<evidence type="ECO:0000256" key="1">
    <source>
        <dbReference type="ARBA" id="ARBA00004138"/>
    </source>
</evidence>
<dbReference type="GO" id="GO:0005737">
    <property type="term" value="C:cytoplasm"/>
    <property type="evidence" value="ECO:0007669"/>
    <property type="project" value="UniProtKB-SubCell"/>
</dbReference>